<evidence type="ECO:0000256" key="1">
    <source>
        <dbReference type="ARBA" id="ARBA00010605"/>
    </source>
</evidence>
<proteinExistence type="inferred from homology"/>
<comment type="similarity">
    <text evidence="1">Belongs to the bacterial ribosomal protein bL9 family.</text>
</comment>
<dbReference type="InterPro" id="IPR036935">
    <property type="entry name" value="Ribosomal_bL9_N_sf"/>
</dbReference>
<dbReference type="AlphaFoldDB" id="A0A381TAN0"/>
<dbReference type="SUPFAM" id="SSF55653">
    <property type="entry name" value="Ribosomal protein L9 C-domain"/>
    <property type="match status" value="1"/>
</dbReference>
<keyword evidence="6" id="KW-0175">Coiled coil</keyword>
<dbReference type="NCBIfam" id="TIGR00158">
    <property type="entry name" value="L9"/>
    <property type="match status" value="1"/>
</dbReference>
<keyword evidence="2" id="KW-0699">rRNA-binding</keyword>
<name>A0A381TAN0_9ZZZZ</name>
<dbReference type="EMBL" id="UINC01004289">
    <property type="protein sequence ID" value="SVA13222.1"/>
    <property type="molecule type" value="Genomic_DNA"/>
</dbReference>
<dbReference type="GO" id="GO:0003735">
    <property type="term" value="F:structural constituent of ribosome"/>
    <property type="evidence" value="ECO:0007669"/>
    <property type="project" value="InterPro"/>
</dbReference>
<keyword evidence="3" id="KW-0694">RNA-binding</keyword>
<dbReference type="HAMAP" id="MF_00503">
    <property type="entry name" value="Ribosomal_bL9"/>
    <property type="match status" value="1"/>
</dbReference>
<accession>A0A381TAN0</accession>
<evidence type="ECO:0000256" key="2">
    <source>
        <dbReference type="ARBA" id="ARBA00022730"/>
    </source>
</evidence>
<dbReference type="InterPro" id="IPR000244">
    <property type="entry name" value="Ribosomal_bL9"/>
</dbReference>
<dbReference type="Gene3D" id="3.10.430.100">
    <property type="entry name" value="Ribosomal protein L9, C-terminal domain"/>
    <property type="match status" value="1"/>
</dbReference>
<organism evidence="8">
    <name type="scientific">marine metagenome</name>
    <dbReference type="NCBI Taxonomy" id="408172"/>
    <lineage>
        <taxon>unclassified sequences</taxon>
        <taxon>metagenomes</taxon>
        <taxon>ecological metagenomes</taxon>
    </lineage>
</organism>
<keyword evidence="5" id="KW-0687">Ribonucleoprotein</keyword>
<dbReference type="InterPro" id="IPR020070">
    <property type="entry name" value="Ribosomal_bL9_N"/>
</dbReference>
<dbReference type="PROSITE" id="PS00651">
    <property type="entry name" value="RIBOSOMAL_L9"/>
    <property type="match status" value="1"/>
</dbReference>
<dbReference type="Pfam" id="PF01281">
    <property type="entry name" value="Ribosomal_L9_N"/>
    <property type="match status" value="1"/>
</dbReference>
<evidence type="ECO:0000256" key="3">
    <source>
        <dbReference type="ARBA" id="ARBA00022884"/>
    </source>
</evidence>
<dbReference type="Pfam" id="PF03948">
    <property type="entry name" value="Ribosomal_L9_C"/>
    <property type="match status" value="1"/>
</dbReference>
<dbReference type="GO" id="GO:0019843">
    <property type="term" value="F:rRNA binding"/>
    <property type="evidence" value="ECO:0007669"/>
    <property type="project" value="UniProtKB-KW"/>
</dbReference>
<evidence type="ECO:0000259" key="7">
    <source>
        <dbReference type="PROSITE" id="PS00651"/>
    </source>
</evidence>
<feature type="domain" description="Ribosomal protein L9" evidence="7">
    <location>
        <begin position="13"/>
        <end position="40"/>
    </location>
</feature>
<dbReference type="GO" id="GO:1990904">
    <property type="term" value="C:ribonucleoprotein complex"/>
    <property type="evidence" value="ECO:0007669"/>
    <property type="project" value="UniProtKB-KW"/>
</dbReference>
<dbReference type="GO" id="GO:0006412">
    <property type="term" value="P:translation"/>
    <property type="evidence" value="ECO:0007669"/>
    <property type="project" value="InterPro"/>
</dbReference>
<evidence type="ECO:0000256" key="4">
    <source>
        <dbReference type="ARBA" id="ARBA00022980"/>
    </source>
</evidence>
<evidence type="ECO:0000256" key="5">
    <source>
        <dbReference type="ARBA" id="ARBA00023274"/>
    </source>
</evidence>
<keyword evidence="4" id="KW-0689">Ribosomal protein</keyword>
<dbReference type="PANTHER" id="PTHR21368">
    <property type="entry name" value="50S RIBOSOMAL PROTEIN L9"/>
    <property type="match status" value="1"/>
</dbReference>
<dbReference type="InterPro" id="IPR036791">
    <property type="entry name" value="Ribosomal_bL9_C_sf"/>
</dbReference>
<dbReference type="InterPro" id="IPR020594">
    <property type="entry name" value="Ribosomal_bL9_bac/chp"/>
</dbReference>
<gene>
    <name evidence="8" type="ORF">METZ01_LOCUS66076</name>
</gene>
<dbReference type="InterPro" id="IPR009027">
    <property type="entry name" value="Ribosomal_bL9/RNase_H1_N"/>
</dbReference>
<evidence type="ECO:0000256" key="6">
    <source>
        <dbReference type="SAM" id="Coils"/>
    </source>
</evidence>
<reference evidence="8" key="1">
    <citation type="submission" date="2018-05" db="EMBL/GenBank/DDBJ databases">
        <authorList>
            <person name="Lanie J.A."/>
            <person name="Ng W.-L."/>
            <person name="Kazmierczak K.M."/>
            <person name="Andrzejewski T.M."/>
            <person name="Davidsen T.M."/>
            <person name="Wayne K.J."/>
            <person name="Tettelin H."/>
            <person name="Glass J.I."/>
            <person name="Rusch D."/>
            <person name="Podicherti R."/>
            <person name="Tsui H.-C.T."/>
            <person name="Winkler M.E."/>
        </authorList>
    </citation>
    <scope>NUCLEOTIDE SEQUENCE</scope>
</reference>
<dbReference type="GO" id="GO:0005840">
    <property type="term" value="C:ribosome"/>
    <property type="evidence" value="ECO:0007669"/>
    <property type="project" value="UniProtKB-KW"/>
</dbReference>
<dbReference type="SUPFAM" id="SSF55658">
    <property type="entry name" value="L9 N-domain-like"/>
    <property type="match status" value="1"/>
</dbReference>
<dbReference type="InterPro" id="IPR020069">
    <property type="entry name" value="Ribosomal_bL9_C"/>
</dbReference>
<sequence>MDVILLKDLEGFGFEGDIVNVKPGFARNYLVPRGLALRASKRNMAVVEEKKHIKEAQENRIEKANKILSEKLTKTTITIEVQVGEEERIFGSVTSQDIQGSLEANGISIDRSTILMEEPIKSLGVYNIPVRITADIEADLKVYIIKA</sequence>
<evidence type="ECO:0000313" key="8">
    <source>
        <dbReference type="EMBL" id="SVA13222.1"/>
    </source>
</evidence>
<dbReference type="Gene3D" id="3.40.5.10">
    <property type="entry name" value="Ribosomal protein L9, N-terminal domain"/>
    <property type="match status" value="1"/>
</dbReference>
<feature type="coiled-coil region" evidence="6">
    <location>
        <begin position="47"/>
        <end position="74"/>
    </location>
</feature>
<protein>
    <recommendedName>
        <fullName evidence="7">Ribosomal protein L9 domain-containing protein</fullName>
    </recommendedName>
</protein>